<protein>
    <recommendedName>
        <fullName evidence="2">CCDC81 HU domain-containing protein</fullName>
    </recommendedName>
</protein>
<dbReference type="Pfam" id="PF18289">
    <property type="entry name" value="HU-CCDC81_euk_2"/>
    <property type="match status" value="1"/>
</dbReference>
<feature type="domain" description="CCDC81 HU" evidence="2">
    <location>
        <begin position="187"/>
        <end position="259"/>
    </location>
</feature>
<feature type="compositionally biased region" description="Basic and acidic residues" evidence="1">
    <location>
        <begin position="425"/>
        <end position="440"/>
    </location>
</feature>
<evidence type="ECO:0000313" key="6">
    <source>
        <dbReference type="Proteomes" id="UP000284657"/>
    </source>
</evidence>
<evidence type="ECO:0000259" key="2">
    <source>
        <dbReference type="Pfam" id="PF18289"/>
    </source>
</evidence>
<feature type="compositionally biased region" description="Polar residues" evidence="1">
    <location>
        <begin position="296"/>
        <end position="328"/>
    </location>
</feature>
<accession>A0A3F2RWM9</accession>
<dbReference type="AlphaFoldDB" id="A0A3F2RWM9"/>
<proteinExistence type="predicted"/>
<name>A0A3F2RWM9_9STRA</name>
<feature type="region of interest" description="Disordered" evidence="1">
    <location>
        <begin position="57"/>
        <end position="81"/>
    </location>
</feature>
<reference evidence="5 6" key="1">
    <citation type="submission" date="2018-07" db="EMBL/GenBank/DDBJ databases">
        <title>Genome sequencing of oomycete isolates from Chile give support for New Zealand origin for Phytophthora kernoviae and make available the first Nothophytophthora sp. genome.</title>
        <authorList>
            <person name="Studholme D.J."/>
            <person name="Sanfuentes E."/>
            <person name="Panda P."/>
            <person name="Hill R."/>
            <person name="Sambles C."/>
            <person name="Grant M."/>
            <person name="Williams N.M."/>
            <person name="Mcdougal R.L."/>
        </authorList>
    </citation>
    <scope>NUCLEOTIDE SEQUENCE [LARGE SCALE GENOMIC DNA]</scope>
    <source>
        <strain evidence="4">Chile6</strain>
        <strain evidence="3">Chile7</strain>
    </source>
</reference>
<feature type="region of interest" description="Disordered" evidence="1">
    <location>
        <begin position="425"/>
        <end position="453"/>
    </location>
</feature>
<gene>
    <name evidence="3" type="ORF">BBJ29_003580</name>
    <name evidence="4" type="ORF">BBP00_00002689</name>
</gene>
<organism evidence="4 5">
    <name type="scientific">Phytophthora kernoviae</name>
    <dbReference type="NCBI Taxonomy" id="325452"/>
    <lineage>
        <taxon>Eukaryota</taxon>
        <taxon>Sar</taxon>
        <taxon>Stramenopiles</taxon>
        <taxon>Oomycota</taxon>
        <taxon>Peronosporomycetes</taxon>
        <taxon>Peronosporales</taxon>
        <taxon>Peronosporaceae</taxon>
        <taxon>Phytophthora</taxon>
    </lineage>
</organism>
<dbReference type="PANTHER" id="PTHR14362:SF2">
    <property type="entry name" value="COILED-COIL DOMAIN-CONTAINING PROTEIN 81"/>
    <property type="match status" value="1"/>
</dbReference>
<dbReference type="InterPro" id="IPR040673">
    <property type="entry name" value="CCDC81_HU_dom_2"/>
</dbReference>
<comment type="caution">
    <text evidence="4">The sequence shown here is derived from an EMBL/GenBank/DDBJ whole genome shotgun (WGS) entry which is preliminary data.</text>
</comment>
<sequence length="594" mass="67916">MKKCVRWSTVTVYEFGVGLGGSAVPKHGGPSIGLARKPRCVWSTAVDDALMGLENMEEDEQGATPTSPRAKDKKKSVVRTTRRRKVRWLKPLERVTMLTKAGCSEKRIYRMMMESSEIAMSRRLSLRVDRTVSGVHVATFATITWETFTDSRNQPKLRPTFFLSDTFIKTYGLSQKRPPLPSATLAPLEDINFTKIAIKFSHSLTKDLVFSGVRDMVQKIGYVASTGAPVSITFNFGRLIAKNRCISVLFDPLKFPRALEDYIARSMISSPPSVLGNLDEFDISPEDVVDYSDTIANNQDGQRRPATTTLSFSSDDQEALPTSRSNPENIIGSDVSIEEELQMYDALLSPGSNASERSAKHHVMESAFKRHITNLAHDVDLEAKYSFDSQLQQRRDLDAVALETKTRRMCAEDLQRHLRMQMQQREDCVLSERNERRTTDPRTSSFYSDSERSRQGYHDQLYLHRVKEQLKHQLQDQISSNEQDRVTTKQKTLQDDRLFLRRVRNELETIEKKQAQDREELRKSLTGSWNRDSHMKKLVEVRKKQRAAEYIQQDGPSKQDHNSTLVPSRLSIPRQDTARDDYSVGFDIRSMYGD</sequence>
<feature type="region of interest" description="Disordered" evidence="1">
    <location>
        <begin position="546"/>
        <end position="577"/>
    </location>
</feature>
<dbReference type="OrthoDB" id="552140at2759"/>
<evidence type="ECO:0000313" key="5">
    <source>
        <dbReference type="Proteomes" id="UP000277300"/>
    </source>
</evidence>
<feature type="region of interest" description="Disordered" evidence="1">
    <location>
        <begin position="296"/>
        <end position="330"/>
    </location>
</feature>
<dbReference type="InterPro" id="IPR026295">
    <property type="entry name" value="CCD81"/>
</dbReference>
<evidence type="ECO:0000313" key="3">
    <source>
        <dbReference type="EMBL" id="RLN48540.1"/>
    </source>
</evidence>
<dbReference type="Proteomes" id="UP000284657">
    <property type="component" value="Unassembled WGS sequence"/>
</dbReference>
<dbReference type="EMBL" id="MBAD02002292">
    <property type="protein sequence ID" value="RLN48540.1"/>
    <property type="molecule type" value="Genomic_DNA"/>
</dbReference>
<dbReference type="Proteomes" id="UP000277300">
    <property type="component" value="Unassembled WGS sequence"/>
</dbReference>
<evidence type="ECO:0000256" key="1">
    <source>
        <dbReference type="SAM" id="MobiDB-lite"/>
    </source>
</evidence>
<evidence type="ECO:0000313" key="4">
    <source>
        <dbReference type="EMBL" id="RLN65695.1"/>
    </source>
</evidence>
<dbReference type="PANTHER" id="PTHR14362">
    <property type="entry name" value="COILED-COIL DOMAIN-CONTAINING PROTEIN 81"/>
    <property type="match status" value="1"/>
</dbReference>
<feature type="compositionally biased region" description="Basic residues" evidence="1">
    <location>
        <begin position="71"/>
        <end position="81"/>
    </location>
</feature>
<dbReference type="EMBL" id="MBDO02000049">
    <property type="protein sequence ID" value="RLN65695.1"/>
    <property type="molecule type" value="Genomic_DNA"/>
</dbReference>
<dbReference type="GO" id="GO:0005815">
    <property type="term" value="C:microtubule organizing center"/>
    <property type="evidence" value="ECO:0007669"/>
    <property type="project" value="TreeGrafter"/>
</dbReference>